<dbReference type="InterPro" id="IPR047589">
    <property type="entry name" value="DUF11_rpt"/>
</dbReference>
<dbReference type="InterPro" id="IPR011659">
    <property type="entry name" value="WD40"/>
</dbReference>
<feature type="compositionally biased region" description="Low complexity" evidence="1">
    <location>
        <begin position="550"/>
        <end position="560"/>
    </location>
</feature>
<reference evidence="3 4" key="1">
    <citation type="submission" date="2024-06" db="EMBL/GenBank/DDBJ databases">
        <title>The Natural Products Discovery Center: Release of the First 8490 Sequenced Strains for Exploring Actinobacteria Biosynthetic Diversity.</title>
        <authorList>
            <person name="Kalkreuter E."/>
            <person name="Kautsar S.A."/>
            <person name="Yang D."/>
            <person name="Bader C.D."/>
            <person name="Teijaro C.N."/>
            <person name="Fluegel L."/>
            <person name="Davis C.M."/>
            <person name="Simpson J.R."/>
            <person name="Lauterbach L."/>
            <person name="Steele A.D."/>
            <person name="Gui C."/>
            <person name="Meng S."/>
            <person name="Li G."/>
            <person name="Viehrig K."/>
            <person name="Ye F."/>
            <person name="Su P."/>
            <person name="Kiefer A.F."/>
            <person name="Nichols A."/>
            <person name="Cepeda A.J."/>
            <person name="Yan W."/>
            <person name="Fan B."/>
            <person name="Jiang Y."/>
            <person name="Adhikari A."/>
            <person name="Zheng C.-J."/>
            <person name="Schuster L."/>
            <person name="Cowan T.M."/>
            <person name="Smanski M.J."/>
            <person name="Chevrette M.G."/>
            <person name="De Carvalho L.P.S."/>
            <person name="Shen B."/>
        </authorList>
    </citation>
    <scope>NUCLEOTIDE SEQUENCE [LARGE SCALE GENOMIC DNA]</scope>
    <source>
        <strain evidence="3 4">NPDC000837</strain>
    </source>
</reference>
<feature type="domain" description="DUF11" evidence="2">
    <location>
        <begin position="1101"/>
        <end position="1207"/>
    </location>
</feature>
<protein>
    <submittedName>
        <fullName evidence="3">CARDB domain-containing protein</fullName>
    </submittedName>
</protein>
<accession>A0ABV1UX51</accession>
<dbReference type="Pfam" id="PF07676">
    <property type="entry name" value="PD40"/>
    <property type="match status" value="4"/>
</dbReference>
<evidence type="ECO:0000259" key="2">
    <source>
        <dbReference type="Pfam" id="PF01345"/>
    </source>
</evidence>
<evidence type="ECO:0000313" key="4">
    <source>
        <dbReference type="Proteomes" id="UP001445472"/>
    </source>
</evidence>
<dbReference type="EMBL" id="JBEPBX010000016">
    <property type="protein sequence ID" value="MER6615383.1"/>
    <property type="molecule type" value="Genomic_DNA"/>
</dbReference>
<feature type="region of interest" description="Disordered" evidence="1">
    <location>
        <begin position="513"/>
        <end position="566"/>
    </location>
</feature>
<keyword evidence="4" id="KW-1185">Reference proteome</keyword>
<dbReference type="InterPro" id="IPR013783">
    <property type="entry name" value="Ig-like_fold"/>
</dbReference>
<dbReference type="NCBIfam" id="TIGR01451">
    <property type="entry name" value="B_ant_repeat"/>
    <property type="match status" value="1"/>
</dbReference>
<dbReference type="RefSeq" id="WP_351976963.1">
    <property type="nucleotide sequence ID" value="NZ_JBEPBX010000016.1"/>
</dbReference>
<proteinExistence type="predicted"/>
<sequence>MVLVGATPATGPAVTAAEPPSVRAVDDLRPDPGRIAYIGDGPHRSVATIGPRGALTPLLPPGAAGNDCQASARGDDMVWVSDRSGTGEEVFRRTGDGPVTPVVQLDGGRLADPVLSPDRRWIAFVSWENDDGEGSRTSADRCDDSRGRFGGAQPSVWVVRTDGTGLREAVRNADWADWSPDGTEFVFTRDERAYRTTVAAGGAQVPVSYGQTPAARPVWEPAVPGGRNRIAYITRTGEDEQALATVPAAGRGETRADILAVGERYQYGRHGAAWKPDGKELVFLSGEPYLVDAGAEACGTCQGTPLFDPDDVVLYETENVGWFSPAGGEPVVLVSGKDPEDFNIESQRAAVPLDRLELRAAQGEESALADPAYAPDGRRAAFVRTTGRPDAPDTERILVGDELGLARAVPLRYEGMDEGEHQERPTWSPDGTRLAFARSAPPDPDVPDPAAEIVVVDISRGPQDGRLLHVVPERTRPGYVCYSDDRDPTWSPDGTKLAFSRWSYCEPRINAVPEEPLKGPAPGGAGIAIDDSSGGTSDGGGPPVDDGPPSDDGAGTSDGPVRFRDDTRDRHIWTAEAKPGGVQFDVSAAQCGSPDCAVVDVRPAYRPGTGSIAFVRQTSVPSEPGLRAAPVSGYEGPRMVLEVGDDGMRCRGLVPFGGACPLAVPPADGDGPGYDMPDNPAWSPDGHRLAVDVVVSGWDSVTDRRIRVVDPANGEGETLPGKLYNGQQQPTWKPSSDLRVHLTTHDSPLMLGDRGTVVLVVWNHGVADSPRTRVRVELPTGLDFVAPSDPEGACTTDPADARQLVCDADVLTSGTKVRIELPVQGAAPGAQTIAATAEGGLTDHQPQDNTDDLVVVVVVPDLAVTATATPPVMGIREHSTVEFTVRNDGTATAGNVRLTPTVPPGLTLVSGTECPATGCELGSIAPGAEKKVSLVYTAGNAFSGTIEGRVTATTRDINPGNDRASVDLTVVDPRMPDAAITVTATPSRIPTGDRSTVVYTVRNLGDAPAKSVLLTPVLPSGLTVVTATPACPATGCALGDLAPGATVTVTRVVTASNALRGSVAGTVTTAGPDTDPGNNSASAPLTVDERPPHPRRSADPSVSVTAGPRTAYSGGRITAEVSVRNGGPVTATGLTLKVVVPPGFRVVSVSRPPCSTVDGCGLENLAPGARTTVRLQLAADGALTGAITAAVTTTGSDSNPANNTSSAPLTVRQPVLRLDPELGPPGAVTRARGSSFPPGAAVRLRWSEGVTAASAPVVVRADGTFSAPVLVLVQDALGPRDLRATHDAVPVPLFREVRARYLVVPGVLQPSDFQWRR</sequence>
<dbReference type="SUPFAM" id="SSF82171">
    <property type="entry name" value="DPP6 N-terminal domain-like"/>
    <property type="match status" value="2"/>
</dbReference>
<comment type="caution">
    <text evidence="3">The sequence shown here is derived from an EMBL/GenBank/DDBJ whole genome shotgun (WGS) entry which is preliminary data.</text>
</comment>
<evidence type="ECO:0000256" key="1">
    <source>
        <dbReference type="SAM" id="MobiDB-lite"/>
    </source>
</evidence>
<feature type="compositionally biased region" description="Basic and acidic residues" evidence="1">
    <location>
        <begin position="1087"/>
        <end position="1098"/>
    </location>
</feature>
<gene>
    <name evidence="3" type="ORF">ABT276_18855</name>
</gene>
<feature type="domain" description="DUF11" evidence="2">
    <location>
        <begin position="977"/>
        <end position="1083"/>
    </location>
</feature>
<dbReference type="Proteomes" id="UP001445472">
    <property type="component" value="Unassembled WGS sequence"/>
</dbReference>
<dbReference type="Gene3D" id="2.60.40.10">
    <property type="entry name" value="Immunoglobulins"/>
    <property type="match status" value="3"/>
</dbReference>
<dbReference type="Pfam" id="PF01345">
    <property type="entry name" value="DUF11"/>
    <property type="match status" value="4"/>
</dbReference>
<feature type="region of interest" description="Disordered" evidence="1">
    <location>
        <begin position="1065"/>
        <end position="1109"/>
    </location>
</feature>
<evidence type="ECO:0000313" key="3">
    <source>
        <dbReference type="EMBL" id="MER6615383.1"/>
    </source>
</evidence>
<dbReference type="InterPro" id="IPR051172">
    <property type="entry name" value="Chlamydia_OmcB"/>
</dbReference>
<dbReference type="PANTHER" id="PTHR34819">
    <property type="entry name" value="LARGE CYSTEINE-RICH PERIPLASMIC PROTEIN OMCB"/>
    <property type="match status" value="1"/>
</dbReference>
<organism evidence="3 4">
    <name type="scientific">Streptomyces xantholiticus</name>
    <dbReference type="NCBI Taxonomy" id="68285"/>
    <lineage>
        <taxon>Bacteria</taxon>
        <taxon>Bacillati</taxon>
        <taxon>Actinomycetota</taxon>
        <taxon>Actinomycetes</taxon>
        <taxon>Kitasatosporales</taxon>
        <taxon>Streptomycetaceae</taxon>
        <taxon>Streptomyces</taxon>
    </lineage>
</organism>
<feature type="domain" description="DUF11" evidence="2">
    <location>
        <begin position="861"/>
        <end position="967"/>
    </location>
</feature>
<dbReference type="Gene3D" id="2.120.10.30">
    <property type="entry name" value="TolB, C-terminal domain"/>
    <property type="match status" value="2"/>
</dbReference>
<dbReference type="InterPro" id="IPR001434">
    <property type="entry name" value="OmcB-like_DUF11"/>
</dbReference>
<name>A0ABV1UX51_9ACTN</name>
<feature type="compositionally biased region" description="Polar residues" evidence="1">
    <location>
        <begin position="1065"/>
        <end position="1083"/>
    </location>
</feature>
<feature type="domain" description="DUF11" evidence="2">
    <location>
        <begin position="737"/>
        <end position="853"/>
    </location>
</feature>
<dbReference type="InterPro" id="IPR011042">
    <property type="entry name" value="6-blade_b-propeller_TolB-like"/>
</dbReference>